<gene>
    <name evidence="6" type="ORF">IV80_GL000969</name>
</gene>
<dbReference type="InterPro" id="IPR017542">
    <property type="entry name" value="XrtG-assoc_glycosyltfrase"/>
</dbReference>
<evidence type="ECO:0000256" key="3">
    <source>
        <dbReference type="ARBA" id="ARBA00022679"/>
    </source>
</evidence>
<dbReference type="Pfam" id="PF00535">
    <property type="entry name" value="Glycos_transf_2"/>
    <property type="match status" value="1"/>
</dbReference>
<evidence type="ECO:0000256" key="4">
    <source>
        <dbReference type="SAM" id="Phobius"/>
    </source>
</evidence>
<dbReference type="InterPro" id="IPR029044">
    <property type="entry name" value="Nucleotide-diphossugar_trans"/>
</dbReference>
<protein>
    <submittedName>
        <fullName evidence="6">Glycosyltransferase</fullName>
    </submittedName>
</protein>
<name>A0A0R2IP49_9LACO</name>
<feature type="transmembrane region" description="Helical" evidence="4">
    <location>
        <begin position="350"/>
        <end position="374"/>
    </location>
</feature>
<dbReference type="NCBIfam" id="TIGR03111">
    <property type="entry name" value="glyc2_xrt_Gpos1"/>
    <property type="match status" value="1"/>
</dbReference>
<keyword evidence="3 6" id="KW-0808">Transferase</keyword>
<dbReference type="CDD" id="cd06423">
    <property type="entry name" value="CESA_like"/>
    <property type="match status" value="1"/>
</dbReference>
<feature type="transmembrane region" description="Helical" evidence="4">
    <location>
        <begin position="386"/>
        <end position="410"/>
    </location>
</feature>
<keyword evidence="2" id="KW-0328">Glycosyltransferase</keyword>
<dbReference type="PANTHER" id="PTHR43630:SF1">
    <property type="entry name" value="POLY-BETA-1,6-N-ACETYL-D-GLUCOSAMINE SYNTHASE"/>
    <property type="match status" value="1"/>
</dbReference>
<evidence type="ECO:0000259" key="5">
    <source>
        <dbReference type="Pfam" id="PF00535"/>
    </source>
</evidence>
<evidence type="ECO:0000313" key="6">
    <source>
        <dbReference type="EMBL" id="KRN66880.1"/>
    </source>
</evidence>
<evidence type="ECO:0000256" key="1">
    <source>
        <dbReference type="ARBA" id="ARBA00006739"/>
    </source>
</evidence>
<sequence length="447" mass="52563">MLMAYWFRLTILQIGFWLTWSLIPIVVEIIPAVFSAGILLFKQFRKKRLEMPAKMPLITVIVPVYNSEDTLFNCIRSIENSTYPSDLIQIILADNQSTDNSFQAFAHAQNVFTDLHMQLIHTDQGKAKALNSAIYESIGTYIINIDSDGILEKHALMNMVLRFENDYDVSALTGTILPQKKLIKQTRGFWRRLLQRNEYFEYAQAFLSGRTIESENNQLFTMSGAFSAFRKEALMSTFLYSTTTIGEDTDMTFQLRERLKRKVVICSDAIFYIEPIPSLGQLYTQRQRWQRGEIEVTQAYSTRIEIKHFFNNFLIRRMILDHTFLFPRMIWLFASLVLLLFNYSPVLLGMSYVVIYLLYVMMEIMNFVCVQLLLGDFPDERHFYSSQWWVALTMPAYNFICAWIRFVGIINSMTELSHWNSTKFDAETRDIRTVIRDDIYRFKSKRR</sequence>
<keyword evidence="4" id="KW-0472">Membrane</keyword>
<dbReference type="InterPro" id="IPR001173">
    <property type="entry name" value="Glyco_trans_2-like"/>
</dbReference>
<dbReference type="Gene3D" id="3.90.550.10">
    <property type="entry name" value="Spore Coat Polysaccharide Biosynthesis Protein SpsA, Chain A"/>
    <property type="match status" value="1"/>
</dbReference>
<proteinExistence type="inferred from homology"/>
<evidence type="ECO:0000256" key="2">
    <source>
        <dbReference type="ARBA" id="ARBA00022676"/>
    </source>
</evidence>
<organism evidence="6 7">
    <name type="scientific">Pediococcus cellicola</name>
    <dbReference type="NCBI Taxonomy" id="319652"/>
    <lineage>
        <taxon>Bacteria</taxon>
        <taxon>Bacillati</taxon>
        <taxon>Bacillota</taxon>
        <taxon>Bacilli</taxon>
        <taxon>Lactobacillales</taxon>
        <taxon>Lactobacillaceae</taxon>
        <taxon>Pediococcus</taxon>
    </lineage>
</organism>
<keyword evidence="4" id="KW-1133">Transmembrane helix</keyword>
<feature type="domain" description="Glycosyltransferase 2-like" evidence="5">
    <location>
        <begin position="59"/>
        <end position="235"/>
    </location>
</feature>
<dbReference type="EMBL" id="JQBR01000003">
    <property type="protein sequence ID" value="KRN66880.1"/>
    <property type="molecule type" value="Genomic_DNA"/>
</dbReference>
<dbReference type="PATRIC" id="fig|319652.3.peg.975"/>
<reference evidence="6 7" key="1">
    <citation type="journal article" date="2015" name="Genome Announc.">
        <title>Expanding the biotechnology potential of lactobacilli through comparative genomics of 213 strains and associated genera.</title>
        <authorList>
            <person name="Sun Z."/>
            <person name="Harris H.M."/>
            <person name="McCann A."/>
            <person name="Guo C."/>
            <person name="Argimon S."/>
            <person name="Zhang W."/>
            <person name="Yang X."/>
            <person name="Jeffery I.B."/>
            <person name="Cooney J.C."/>
            <person name="Kagawa T.F."/>
            <person name="Liu W."/>
            <person name="Song Y."/>
            <person name="Salvetti E."/>
            <person name="Wrobel A."/>
            <person name="Rasinkangas P."/>
            <person name="Parkhill J."/>
            <person name="Rea M.C."/>
            <person name="O'Sullivan O."/>
            <person name="Ritari J."/>
            <person name="Douillard F.P."/>
            <person name="Paul Ross R."/>
            <person name="Yang R."/>
            <person name="Briner A.E."/>
            <person name="Felis G.E."/>
            <person name="de Vos W.M."/>
            <person name="Barrangou R."/>
            <person name="Klaenhammer T.R."/>
            <person name="Caufield P.W."/>
            <person name="Cui Y."/>
            <person name="Zhang H."/>
            <person name="O'Toole P.W."/>
        </authorList>
    </citation>
    <scope>NUCLEOTIDE SEQUENCE [LARGE SCALE GENOMIC DNA]</scope>
    <source>
        <strain evidence="6 7">DSM 17757</strain>
    </source>
</reference>
<comment type="similarity">
    <text evidence="1">Belongs to the glycosyltransferase 2 family.</text>
</comment>
<dbReference type="PANTHER" id="PTHR43630">
    <property type="entry name" value="POLY-BETA-1,6-N-ACETYL-D-GLUCOSAMINE SYNTHASE"/>
    <property type="match status" value="1"/>
</dbReference>
<feature type="transmembrane region" description="Helical" evidence="4">
    <location>
        <begin position="20"/>
        <end position="41"/>
    </location>
</feature>
<dbReference type="SUPFAM" id="SSF53448">
    <property type="entry name" value="Nucleotide-diphospho-sugar transferases"/>
    <property type="match status" value="1"/>
</dbReference>
<accession>A0A0R2IP49</accession>
<dbReference type="AlphaFoldDB" id="A0A0R2IP49"/>
<keyword evidence="4" id="KW-0812">Transmembrane</keyword>
<feature type="transmembrane region" description="Helical" evidence="4">
    <location>
        <begin position="325"/>
        <end position="344"/>
    </location>
</feature>
<dbReference type="Proteomes" id="UP000051568">
    <property type="component" value="Unassembled WGS sequence"/>
</dbReference>
<dbReference type="GO" id="GO:0016757">
    <property type="term" value="F:glycosyltransferase activity"/>
    <property type="evidence" value="ECO:0007669"/>
    <property type="project" value="UniProtKB-KW"/>
</dbReference>
<dbReference type="STRING" id="319652.IV80_GL000969"/>
<keyword evidence="7" id="KW-1185">Reference proteome</keyword>
<comment type="caution">
    <text evidence="6">The sequence shown here is derived from an EMBL/GenBank/DDBJ whole genome shotgun (WGS) entry which is preliminary data.</text>
</comment>
<evidence type="ECO:0000313" key="7">
    <source>
        <dbReference type="Proteomes" id="UP000051568"/>
    </source>
</evidence>